<gene>
    <name evidence="3" type="ORF">OFY01_26605</name>
</gene>
<evidence type="ECO:0000313" key="4">
    <source>
        <dbReference type="Proteomes" id="UP001163064"/>
    </source>
</evidence>
<dbReference type="RefSeq" id="WP_266604048.1">
    <property type="nucleotide sequence ID" value="NZ_JAPHNL010000306.1"/>
</dbReference>
<accession>A0ABT3U1R9</accession>
<feature type="compositionally biased region" description="Low complexity" evidence="1">
    <location>
        <begin position="9"/>
        <end position="18"/>
    </location>
</feature>
<comment type="caution">
    <text evidence="3">The sequence shown here is derived from an EMBL/GenBank/DDBJ whole genome shotgun (WGS) entry which is preliminary data.</text>
</comment>
<evidence type="ECO:0000259" key="2">
    <source>
        <dbReference type="Pfam" id="PF04149"/>
    </source>
</evidence>
<reference evidence="3" key="1">
    <citation type="submission" date="2022-10" db="EMBL/GenBank/DDBJ databases">
        <title>Streptomyces beihaiensis sp. nov., a chitin degrading actinobacterium, isolated from shrimp pond soil.</title>
        <authorList>
            <person name="Xie J."/>
            <person name="Shen N."/>
        </authorList>
    </citation>
    <scope>NUCLEOTIDE SEQUENCE</scope>
    <source>
        <strain evidence="3">GXMU-J5</strain>
    </source>
</reference>
<evidence type="ECO:0000313" key="3">
    <source>
        <dbReference type="EMBL" id="MCX3063266.1"/>
    </source>
</evidence>
<keyword evidence="4" id="KW-1185">Reference proteome</keyword>
<organism evidence="3 4">
    <name type="scientific">Streptomyces beihaiensis</name>
    <dbReference type="NCBI Taxonomy" id="2984495"/>
    <lineage>
        <taxon>Bacteria</taxon>
        <taxon>Bacillati</taxon>
        <taxon>Actinomycetota</taxon>
        <taxon>Actinomycetes</taxon>
        <taxon>Kitasatosporales</taxon>
        <taxon>Streptomycetaceae</taxon>
        <taxon>Streptomyces</taxon>
    </lineage>
</organism>
<feature type="region of interest" description="Disordered" evidence="1">
    <location>
        <begin position="1"/>
        <end position="31"/>
    </location>
</feature>
<dbReference type="InterPro" id="IPR007278">
    <property type="entry name" value="DUF397"/>
</dbReference>
<proteinExistence type="predicted"/>
<name>A0ABT3U1R9_9ACTN</name>
<protein>
    <submittedName>
        <fullName evidence="3">DUF397 domain-containing protein</fullName>
    </submittedName>
</protein>
<feature type="domain" description="DUF397" evidence="2">
    <location>
        <begin position="40"/>
        <end position="99"/>
    </location>
</feature>
<sequence length="99" mass="10015">MTALPRHIPSPSSLSPSPTSTPPVPGAGTVTCSASLGARRWRRSSRSTGANNCVETAPVATGAEGDAVGLMAVRDSKNAGGPALLFGPRAWEGFVSALR</sequence>
<evidence type="ECO:0000256" key="1">
    <source>
        <dbReference type="SAM" id="MobiDB-lite"/>
    </source>
</evidence>
<dbReference type="EMBL" id="JAPHNL010000306">
    <property type="protein sequence ID" value="MCX3063266.1"/>
    <property type="molecule type" value="Genomic_DNA"/>
</dbReference>
<dbReference type="Proteomes" id="UP001163064">
    <property type="component" value="Unassembled WGS sequence"/>
</dbReference>
<dbReference type="Pfam" id="PF04149">
    <property type="entry name" value="DUF397"/>
    <property type="match status" value="1"/>
</dbReference>